<evidence type="ECO:0000313" key="5">
    <source>
        <dbReference type="EMBL" id="GAA2569236.1"/>
    </source>
</evidence>
<gene>
    <name evidence="5" type="ORF">GCM10009862_04940</name>
</gene>
<dbReference type="Proteomes" id="UP001500274">
    <property type="component" value="Unassembled WGS sequence"/>
</dbReference>
<proteinExistence type="inferred from homology"/>
<protein>
    <recommendedName>
        <fullName evidence="4">N-acetyltransferase domain-containing protein</fullName>
    </recommendedName>
</protein>
<dbReference type="InterPro" id="IPR016181">
    <property type="entry name" value="Acyl_CoA_acyltransferase"/>
</dbReference>
<evidence type="ECO:0000256" key="3">
    <source>
        <dbReference type="ARBA" id="ARBA00038502"/>
    </source>
</evidence>
<dbReference type="SUPFAM" id="SSF55729">
    <property type="entry name" value="Acyl-CoA N-acyltransferases (Nat)"/>
    <property type="match status" value="1"/>
</dbReference>
<sequence>MAAVDLMEGFTLRPLALSDARELAAAYRRNTAHLAPWEPLRPDHFFTQAGQEEDLESRLAASAAGTGYSLGVFQGAHVVGRFNLAGITRGPFQSGGLGYWVDRDVAGRGLATAAVKAILSAARGQLGLHRVEASTLTHNLASQSVLRKAGFEQIGMAPRYLEIAGRWQDHNLYQVILHE</sequence>
<dbReference type="Gene3D" id="3.40.630.30">
    <property type="match status" value="1"/>
</dbReference>
<keyword evidence="1" id="KW-0808">Transferase</keyword>
<keyword evidence="2" id="KW-0012">Acyltransferase</keyword>
<dbReference type="PANTHER" id="PTHR43792:SF8">
    <property type="entry name" value="[RIBOSOMAL PROTEIN US5]-ALANINE N-ACETYLTRANSFERASE"/>
    <property type="match status" value="1"/>
</dbReference>
<evidence type="ECO:0000313" key="6">
    <source>
        <dbReference type="Proteomes" id="UP001500274"/>
    </source>
</evidence>
<dbReference type="RefSeq" id="WP_344226564.1">
    <property type="nucleotide sequence ID" value="NZ_BAAARI010000003.1"/>
</dbReference>
<comment type="similarity">
    <text evidence="3">Belongs to the acetyltransferase family. RimJ subfamily.</text>
</comment>
<dbReference type="EMBL" id="BAAARI010000003">
    <property type="protein sequence ID" value="GAA2569236.1"/>
    <property type="molecule type" value="Genomic_DNA"/>
</dbReference>
<dbReference type="PANTHER" id="PTHR43792">
    <property type="entry name" value="GNAT FAMILY, PUTATIVE (AFU_ORTHOLOGUE AFUA_3G00765)-RELATED-RELATED"/>
    <property type="match status" value="1"/>
</dbReference>
<dbReference type="InterPro" id="IPR000182">
    <property type="entry name" value="GNAT_dom"/>
</dbReference>
<dbReference type="Pfam" id="PF13302">
    <property type="entry name" value="Acetyltransf_3"/>
    <property type="match status" value="1"/>
</dbReference>
<feature type="domain" description="N-acetyltransferase" evidence="4">
    <location>
        <begin position="10"/>
        <end position="173"/>
    </location>
</feature>
<comment type="caution">
    <text evidence="5">The sequence shown here is derived from an EMBL/GenBank/DDBJ whole genome shotgun (WGS) entry which is preliminary data.</text>
</comment>
<reference evidence="5 6" key="1">
    <citation type="journal article" date="2019" name="Int. J. Syst. Evol. Microbiol.">
        <title>The Global Catalogue of Microorganisms (GCM) 10K type strain sequencing project: providing services to taxonomists for standard genome sequencing and annotation.</title>
        <authorList>
            <consortium name="The Broad Institute Genomics Platform"/>
            <consortium name="The Broad Institute Genome Sequencing Center for Infectious Disease"/>
            <person name="Wu L."/>
            <person name="Ma J."/>
        </authorList>
    </citation>
    <scope>NUCLEOTIDE SEQUENCE [LARGE SCALE GENOMIC DNA]</scope>
    <source>
        <strain evidence="5 6">JCM 16365</strain>
    </source>
</reference>
<accession>A0ABN3P7H6</accession>
<dbReference type="InterPro" id="IPR051531">
    <property type="entry name" value="N-acetyltransferase"/>
</dbReference>
<evidence type="ECO:0000256" key="2">
    <source>
        <dbReference type="ARBA" id="ARBA00023315"/>
    </source>
</evidence>
<name>A0ABN3P7H6_9MICO</name>
<evidence type="ECO:0000259" key="4">
    <source>
        <dbReference type="PROSITE" id="PS51186"/>
    </source>
</evidence>
<keyword evidence="6" id="KW-1185">Reference proteome</keyword>
<evidence type="ECO:0000256" key="1">
    <source>
        <dbReference type="ARBA" id="ARBA00022679"/>
    </source>
</evidence>
<organism evidence="5 6">
    <name type="scientific">Microbacterium binotii</name>
    <dbReference type="NCBI Taxonomy" id="462710"/>
    <lineage>
        <taxon>Bacteria</taxon>
        <taxon>Bacillati</taxon>
        <taxon>Actinomycetota</taxon>
        <taxon>Actinomycetes</taxon>
        <taxon>Micrococcales</taxon>
        <taxon>Microbacteriaceae</taxon>
        <taxon>Microbacterium</taxon>
    </lineage>
</organism>
<dbReference type="PROSITE" id="PS51186">
    <property type="entry name" value="GNAT"/>
    <property type="match status" value="1"/>
</dbReference>